<dbReference type="InterPro" id="IPR016142">
    <property type="entry name" value="Citrate_synth-like_lrg_a-sub"/>
</dbReference>
<evidence type="ECO:0000256" key="1">
    <source>
        <dbReference type="ARBA" id="ARBA00010566"/>
    </source>
</evidence>
<gene>
    <name evidence="4" type="primary">gltA</name>
    <name evidence="4" type="ORF">LSUE1_G001643</name>
</gene>
<dbReference type="SUPFAM" id="SSF48256">
    <property type="entry name" value="Citrate synthase"/>
    <property type="match status" value="1"/>
</dbReference>
<evidence type="ECO:0000256" key="2">
    <source>
        <dbReference type="ARBA" id="ARBA00022679"/>
    </source>
</evidence>
<dbReference type="Gene3D" id="1.10.580.10">
    <property type="entry name" value="Citrate Synthase, domain 1"/>
    <property type="match status" value="1"/>
</dbReference>
<dbReference type="OrthoDB" id="435022at2759"/>
<organism evidence="4 5">
    <name type="scientific">Lachnellula suecica</name>
    <dbReference type="NCBI Taxonomy" id="602035"/>
    <lineage>
        <taxon>Eukaryota</taxon>
        <taxon>Fungi</taxon>
        <taxon>Dikarya</taxon>
        <taxon>Ascomycota</taxon>
        <taxon>Pezizomycotina</taxon>
        <taxon>Leotiomycetes</taxon>
        <taxon>Helotiales</taxon>
        <taxon>Lachnaceae</taxon>
        <taxon>Lachnellula</taxon>
    </lineage>
</organism>
<dbReference type="GO" id="GO:0005759">
    <property type="term" value="C:mitochondrial matrix"/>
    <property type="evidence" value="ECO:0007669"/>
    <property type="project" value="TreeGrafter"/>
</dbReference>
<proteinExistence type="inferred from homology"/>
<dbReference type="PANTHER" id="PTHR11739">
    <property type="entry name" value="CITRATE SYNTHASE"/>
    <property type="match status" value="1"/>
</dbReference>
<comment type="caution">
    <text evidence="4">The sequence shown here is derived from an EMBL/GenBank/DDBJ whole genome shotgun (WGS) entry which is preliminary data.</text>
</comment>
<protein>
    <recommendedName>
        <fullName evidence="3">Citrate synthase</fullName>
    </recommendedName>
</protein>
<comment type="similarity">
    <text evidence="1 3">Belongs to the citrate synthase family.</text>
</comment>
<reference evidence="4 5" key="1">
    <citation type="submission" date="2018-05" db="EMBL/GenBank/DDBJ databases">
        <title>Genome sequencing and assembly of the regulated plant pathogen Lachnellula willkommii and related sister species for the development of diagnostic species identification markers.</title>
        <authorList>
            <person name="Giroux E."/>
            <person name="Bilodeau G."/>
        </authorList>
    </citation>
    <scope>NUCLEOTIDE SEQUENCE [LARGE SCALE GENOMIC DNA]</scope>
    <source>
        <strain evidence="4 5">CBS 268.59</strain>
    </source>
</reference>
<sequence length="525" mass="57451">MLEEKLFIEDSRTSLKYEIPIRNNAIKATSFKEIKLPRDGPGSTRRAQGGLKVLDTGLQNTAVVESKIAFVDGENGVVQYRGHPIEKIWNKCQFEDLAFLFIWGHLPSPKEKDKLRSDLASSAGDIPEAVIMAIKAFPRTSAPIPMMLAGLAAYVGSDPESVPTTMGGNIYHGNLPAVDKGIIRALAAYSVVAGLAACHRANRPFTRPNPDGSYLENFLLMMGIVDANTGKPDPKHVYAIQRTWALSAEHGPTNSTSAFLCTASTLADPLSCLISAVSSAYGPLHFGATEVAYRVIQEVGTVENVPVLIERVKAGEARLFGYGHRIYKTVDPRIEGAKEVLADLDAYSNPLLSVAVEIDRIAASDEYFISRNLNANADLYGVFIYIAINIPPELIPVLMIGSRTAGMLAHWREAMGMSTFPQNFPTPLNTCIMERASCSNLAPTADLHWRHHCSGQCSTEIKAMRIVANVLLYYASMFAERVSARIGVSIEIESIRNGLVEMEDAKKESIFNATYLALYHCRLLT</sequence>
<dbReference type="PRINTS" id="PR00143">
    <property type="entry name" value="CITRTSNTHASE"/>
</dbReference>
<keyword evidence="5" id="KW-1185">Reference proteome</keyword>
<dbReference type="InterPro" id="IPR019810">
    <property type="entry name" value="Citrate_synthase_AS"/>
</dbReference>
<dbReference type="InterPro" id="IPR016143">
    <property type="entry name" value="Citrate_synth-like_sm_a-sub"/>
</dbReference>
<accession>A0A8T9CED2</accession>
<dbReference type="PANTHER" id="PTHR11739:SF4">
    <property type="entry name" value="CITRATE SYNTHASE, PEROXISOMAL"/>
    <property type="match status" value="1"/>
</dbReference>
<name>A0A8T9CED2_9HELO</name>
<keyword evidence="2 3" id="KW-0808">Transferase</keyword>
<dbReference type="GO" id="GO:0006099">
    <property type="term" value="P:tricarboxylic acid cycle"/>
    <property type="evidence" value="ECO:0007669"/>
    <property type="project" value="TreeGrafter"/>
</dbReference>
<dbReference type="Gene3D" id="1.10.230.10">
    <property type="entry name" value="Cytochrome P450-Terp, domain 2"/>
    <property type="match status" value="1"/>
</dbReference>
<dbReference type="GO" id="GO:0005975">
    <property type="term" value="P:carbohydrate metabolic process"/>
    <property type="evidence" value="ECO:0007669"/>
    <property type="project" value="TreeGrafter"/>
</dbReference>
<dbReference type="EMBL" id="QGMK01000136">
    <property type="protein sequence ID" value="TVY83948.1"/>
    <property type="molecule type" value="Genomic_DNA"/>
</dbReference>
<dbReference type="AlphaFoldDB" id="A0A8T9CED2"/>
<dbReference type="PROSITE" id="PS00480">
    <property type="entry name" value="CITRATE_SYNTHASE"/>
    <property type="match status" value="1"/>
</dbReference>
<dbReference type="InterPro" id="IPR036969">
    <property type="entry name" value="Citrate_synthase_sf"/>
</dbReference>
<dbReference type="GO" id="GO:0046912">
    <property type="term" value="F:acyltransferase activity, acyl groups converted into alkyl on transfer"/>
    <property type="evidence" value="ECO:0007669"/>
    <property type="project" value="InterPro"/>
</dbReference>
<evidence type="ECO:0000313" key="5">
    <source>
        <dbReference type="Proteomes" id="UP000469558"/>
    </source>
</evidence>
<evidence type="ECO:0000256" key="3">
    <source>
        <dbReference type="RuleBase" id="RU000441"/>
    </source>
</evidence>
<dbReference type="Pfam" id="PF00285">
    <property type="entry name" value="Citrate_synt"/>
    <property type="match status" value="1"/>
</dbReference>
<dbReference type="Proteomes" id="UP000469558">
    <property type="component" value="Unassembled WGS sequence"/>
</dbReference>
<dbReference type="InterPro" id="IPR002020">
    <property type="entry name" value="Citrate_synthase"/>
</dbReference>
<evidence type="ECO:0000313" key="4">
    <source>
        <dbReference type="EMBL" id="TVY83948.1"/>
    </source>
</evidence>